<feature type="domain" description="FAS1" evidence="1">
    <location>
        <begin position="1"/>
        <end position="144"/>
    </location>
</feature>
<dbReference type="PANTHER" id="PTHR10900:SF77">
    <property type="entry name" value="FI19380P1"/>
    <property type="match status" value="1"/>
</dbReference>
<dbReference type="GO" id="GO:0000329">
    <property type="term" value="C:fungal-type vacuole membrane"/>
    <property type="evidence" value="ECO:0007669"/>
    <property type="project" value="TreeGrafter"/>
</dbReference>
<proteinExistence type="predicted"/>
<dbReference type="Pfam" id="PF02469">
    <property type="entry name" value="Fasciclin"/>
    <property type="match status" value="2"/>
</dbReference>
<comment type="caution">
    <text evidence="2">The sequence shown here is derived from an EMBL/GenBank/DDBJ whole genome shotgun (WGS) entry which is preliminary data.</text>
</comment>
<name>A0A2P5I133_DIAHE</name>
<dbReference type="Proteomes" id="UP000094444">
    <property type="component" value="Unassembled WGS sequence"/>
</dbReference>
<dbReference type="Gene3D" id="2.30.180.10">
    <property type="entry name" value="FAS1 domain"/>
    <property type="match status" value="2"/>
</dbReference>
<dbReference type="AlphaFoldDB" id="A0A2P5I133"/>
<accession>A0A2P5I133</accession>
<feature type="domain" description="FAS1" evidence="1">
    <location>
        <begin position="140"/>
        <end position="294"/>
    </location>
</feature>
<organism evidence="2 3">
    <name type="scientific">Diaporthe helianthi</name>
    <dbReference type="NCBI Taxonomy" id="158607"/>
    <lineage>
        <taxon>Eukaryota</taxon>
        <taxon>Fungi</taxon>
        <taxon>Dikarya</taxon>
        <taxon>Ascomycota</taxon>
        <taxon>Pezizomycotina</taxon>
        <taxon>Sordariomycetes</taxon>
        <taxon>Sordariomycetidae</taxon>
        <taxon>Diaporthales</taxon>
        <taxon>Diaporthaceae</taxon>
        <taxon>Diaporthe</taxon>
    </lineage>
</organism>
<dbReference type="InterPro" id="IPR036378">
    <property type="entry name" value="FAS1_dom_sf"/>
</dbReference>
<evidence type="ECO:0000313" key="3">
    <source>
        <dbReference type="Proteomes" id="UP000094444"/>
    </source>
</evidence>
<dbReference type="STRING" id="158607.A0A2P5I133"/>
<dbReference type="SUPFAM" id="SSF82153">
    <property type="entry name" value="FAS1 domain"/>
    <property type="match status" value="2"/>
</dbReference>
<dbReference type="PANTHER" id="PTHR10900">
    <property type="entry name" value="PERIOSTIN-RELATED"/>
    <property type="match status" value="1"/>
</dbReference>
<reference evidence="2" key="1">
    <citation type="submission" date="2017-09" db="EMBL/GenBank/DDBJ databases">
        <title>Polyketide synthases of a Diaporthe helianthi virulent isolate.</title>
        <authorList>
            <person name="Baroncelli R."/>
        </authorList>
    </citation>
    <scope>NUCLEOTIDE SEQUENCE [LARGE SCALE GENOMIC DNA]</scope>
    <source>
        <strain evidence="2">7/96</strain>
    </source>
</reference>
<keyword evidence="3" id="KW-1185">Reference proteome</keyword>
<protein>
    <submittedName>
        <fullName evidence="2">Beta-Ig-H3/fasciclin</fullName>
    </submittedName>
</protein>
<dbReference type="GO" id="GO:0016236">
    <property type="term" value="P:macroautophagy"/>
    <property type="evidence" value="ECO:0007669"/>
    <property type="project" value="TreeGrafter"/>
</dbReference>
<evidence type="ECO:0000313" key="2">
    <source>
        <dbReference type="EMBL" id="POS76184.1"/>
    </source>
</evidence>
<dbReference type="OrthoDB" id="286301at2759"/>
<dbReference type="InterPro" id="IPR050904">
    <property type="entry name" value="Adhesion/Biosynth-related"/>
</dbReference>
<gene>
    <name evidence="2" type="ORF">DHEL01_v205413</name>
</gene>
<dbReference type="SMART" id="SM00554">
    <property type="entry name" value="FAS1"/>
    <property type="match status" value="2"/>
</dbReference>
<evidence type="ECO:0000259" key="1">
    <source>
        <dbReference type="PROSITE" id="PS50213"/>
    </source>
</evidence>
<dbReference type="InterPro" id="IPR000782">
    <property type="entry name" value="FAS1_domain"/>
</dbReference>
<dbReference type="InParanoid" id="A0A2P5I133"/>
<dbReference type="EMBL" id="MAVT02000397">
    <property type="protein sequence ID" value="POS76184.1"/>
    <property type="molecule type" value="Genomic_DNA"/>
</dbReference>
<dbReference type="PROSITE" id="PS50213">
    <property type="entry name" value="FAS1"/>
    <property type="match status" value="2"/>
</dbReference>
<sequence>MRFSQILSTAVAGGVATAEPLANVLAANNNTLSTLNSILAGMPQFTQAMKALPDISKDKNMVTALLQYHVMSGVMMSTAFTETPQFVSTFMGMPFSMVTGNQKVELVKMENKAMIFSGFKQMSSVTKADVAFDGGVVHVIDKVLTTYPDVPVLTSLAGALTKTNMVTAVDSVSDVTIFAPSNKAFENIGSAAESASVMDLSTILSYHVLHGGDMAMFSTNLLMGSSAMEPMPSMANMPMRRQAMESTPMKFATLQGGDVNVRMENGKVFVNSAQVTTADIIVSNGVIHLIDKLLPFPGPRRSRNPLLLRGIMPTTTIMAGGMTGGAGVFASMPTAAILGAVGGAAFLAGL</sequence>